<dbReference type="InterPro" id="IPR042635">
    <property type="entry name" value="MEGF10/SREC1/2-like"/>
</dbReference>
<dbReference type="GO" id="GO:0005044">
    <property type="term" value="F:scavenger receptor activity"/>
    <property type="evidence" value="ECO:0007669"/>
    <property type="project" value="InterPro"/>
</dbReference>
<evidence type="ECO:0000259" key="2">
    <source>
        <dbReference type="SMART" id="SM00181"/>
    </source>
</evidence>
<dbReference type="Gene3D" id="2.60.120.260">
    <property type="entry name" value="Galactose-binding domain-like"/>
    <property type="match status" value="1"/>
</dbReference>
<dbReference type="SUPFAM" id="SSF49785">
    <property type="entry name" value="Galactose-binding domain-like"/>
    <property type="match status" value="1"/>
</dbReference>
<sequence>MGLLAISKAYENVALNKPAYLQYPFSPGNDQFDASNAVDGRKSDLSLNGGQCAVSEWEKASTWWVNLTSIHSIHHITIHFRTENHDSSFRRYIARHILGFSVYVSNTTDRSQGTLCFKDNNFTLNTIPYVFSTNCSVHGQYVIYYNERLPRVAYPDGYYSTVAIALCEVEVYACFRGFFGQECSQKCIDTCAGCNDINGLCEYGCIPGWKGYFCNEECDKGSYGFECNGTCGYCRDTNQCSNVNGTCLTGCDAGYEGDLCKTQCDEGSYGIGCNETCGHCRDVNQCSKVNGSCLTGCDAGCDSGSYGADCKDICGNCLNESECSNINGTCFTGCNAGYEGDLCKKPCDVGSYGEECNETCGHCRDIKQCFHANGTCLTGCNDGYQGDMCKIRE</sequence>
<organism evidence="3">
    <name type="scientific">Magallana gigas</name>
    <name type="common">Pacific oyster</name>
    <name type="synonym">Crassostrea gigas</name>
    <dbReference type="NCBI Taxonomy" id="29159"/>
    <lineage>
        <taxon>Eukaryota</taxon>
        <taxon>Metazoa</taxon>
        <taxon>Spiralia</taxon>
        <taxon>Lophotrochozoa</taxon>
        <taxon>Mollusca</taxon>
        <taxon>Bivalvia</taxon>
        <taxon>Autobranchia</taxon>
        <taxon>Pteriomorphia</taxon>
        <taxon>Ostreida</taxon>
        <taxon>Ostreoidea</taxon>
        <taxon>Ostreidae</taxon>
        <taxon>Magallana</taxon>
    </lineage>
</organism>
<feature type="domain" description="EGF-like" evidence="2">
    <location>
        <begin position="182"/>
        <end position="215"/>
    </location>
</feature>
<feature type="domain" description="EGF-like" evidence="2">
    <location>
        <begin position="309"/>
        <end position="344"/>
    </location>
</feature>
<dbReference type="InterPro" id="IPR000742">
    <property type="entry name" value="EGF"/>
</dbReference>
<dbReference type="EMBL" id="JH818174">
    <property type="protein sequence ID" value="EKC36626.1"/>
    <property type="molecule type" value="Genomic_DNA"/>
</dbReference>
<protein>
    <submittedName>
        <fullName evidence="3">Multiple epidermal growth factor-like domains 10</fullName>
    </submittedName>
</protein>
<name>K1RQK3_MAGGI</name>
<dbReference type="SMART" id="SM00181">
    <property type="entry name" value="EGF"/>
    <property type="match status" value="4"/>
</dbReference>
<dbReference type="HOGENOM" id="CLU_043336_4_0_1"/>
<keyword evidence="1" id="KW-0245">EGF-like domain</keyword>
<gene>
    <name evidence="3" type="ORF">CGI_10014538</name>
</gene>
<dbReference type="InterPro" id="IPR008979">
    <property type="entry name" value="Galactose-bd-like_sf"/>
</dbReference>
<dbReference type="InParanoid" id="K1RQK3"/>
<dbReference type="PANTHER" id="PTHR24043:SF8">
    <property type="entry name" value="EGF-LIKE DOMAIN-CONTAINING PROTEIN"/>
    <property type="match status" value="1"/>
</dbReference>
<dbReference type="PANTHER" id="PTHR24043">
    <property type="entry name" value="SCAVENGER RECEPTOR CLASS F"/>
    <property type="match status" value="1"/>
</dbReference>
<evidence type="ECO:0000256" key="1">
    <source>
        <dbReference type="ARBA" id="ARBA00022536"/>
    </source>
</evidence>
<feature type="domain" description="EGF-like" evidence="2">
    <location>
        <begin position="355"/>
        <end position="390"/>
    </location>
</feature>
<accession>K1RQK3</accession>
<feature type="domain" description="EGF-like" evidence="2">
    <location>
        <begin position="226"/>
        <end position="261"/>
    </location>
</feature>
<proteinExistence type="predicted"/>
<dbReference type="AlphaFoldDB" id="K1RQK3"/>
<dbReference type="Gene3D" id="2.170.300.10">
    <property type="entry name" value="Tie2 ligand-binding domain superfamily"/>
    <property type="match status" value="2"/>
</dbReference>
<evidence type="ECO:0000313" key="3">
    <source>
        <dbReference type="EMBL" id="EKC36626.1"/>
    </source>
</evidence>
<reference evidence="3" key="1">
    <citation type="journal article" date="2012" name="Nature">
        <title>The oyster genome reveals stress adaptation and complexity of shell formation.</title>
        <authorList>
            <person name="Zhang G."/>
            <person name="Fang X."/>
            <person name="Guo X."/>
            <person name="Li L."/>
            <person name="Luo R."/>
            <person name="Xu F."/>
            <person name="Yang P."/>
            <person name="Zhang L."/>
            <person name="Wang X."/>
            <person name="Qi H."/>
            <person name="Xiong Z."/>
            <person name="Que H."/>
            <person name="Xie Y."/>
            <person name="Holland P.W."/>
            <person name="Paps J."/>
            <person name="Zhu Y."/>
            <person name="Wu F."/>
            <person name="Chen Y."/>
            <person name="Wang J."/>
            <person name="Peng C."/>
            <person name="Meng J."/>
            <person name="Yang L."/>
            <person name="Liu J."/>
            <person name="Wen B."/>
            <person name="Zhang N."/>
            <person name="Huang Z."/>
            <person name="Zhu Q."/>
            <person name="Feng Y."/>
            <person name="Mount A."/>
            <person name="Hedgecock D."/>
            <person name="Xu Z."/>
            <person name="Liu Y."/>
            <person name="Domazet-Loso T."/>
            <person name="Du Y."/>
            <person name="Sun X."/>
            <person name="Zhang S."/>
            <person name="Liu B."/>
            <person name="Cheng P."/>
            <person name="Jiang X."/>
            <person name="Li J."/>
            <person name="Fan D."/>
            <person name="Wang W."/>
            <person name="Fu W."/>
            <person name="Wang T."/>
            <person name="Wang B."/>
            <person name="Zhang J."/>
            <person name="Peng Z."/>
            <person name="Li Y."/>
            <person name="Li N."/>
            <person name="Wang J."/>
            <person name="Chen M."/>
            <person name="He Y."/>
            <person name="Tan F."/>
            <person name="Song X."/>
            <person name="Zheng Q."/>
            <person name="Huang R."/>
            <person name="Yang H."/>
            <person name="Du X."/>
            <person name="Chen L."/>
            <person name="Yang M."/>
            <person name="Gaffney P.M."/>
            <person name="Wang S."/>
            <person name="Luo L."/>
            <person name="She Z."/>
            <person name="Ming Y."/>
            <person name="Huang W."/>
            <person name="Zhang S."/>
            <person name="Huang B."/>
            <person name="Zhang Y."/>
            <person name="Qu T."/>
            <person name="Ni P."/>
            <person name="Miao G."/>
            <person name="Wang J."/>
            <person name="Wang Q."/>
            <person name="Steinberg C.E."/>
            <person name="Wang H."/>
            <person name="Li N."/>
            <person name="Qian L."/>
            <person name="Zhang G."/>
            <person name="Li Y."/>
            <person name="Yang H."/>
            <person name="Liu X."/>
            <person name="Wang J."/>
            <person name="Yin Y."/>
            <person name="Wang J."/>
        </authorList>
    </citation>
    <scope>NUCLEOTIDE SEQUENCE [LARGE SCALE GENOMIC DNA]</scope>
    <source>
        <strain evidence="3">05x7-T-G4-1.051#20</strain>
    </source>
</reference>